<dbReference type="OrthoDB" id="5892762at2759"/>
<protein>
    <submittedName>
        <fullName evidence="2">AAA domain-containing protein</fullName>
    </submittedName>
</protein>
<accession>A0A7I4XTL7</accession>
<dbReference type="WBParaSite" id="HCON_00010040-00001">
    <property type="protein sequence ID" value="HCON_00010040-00001"/>
    <property type="gene ID" value="HCON_00010040"/>
</dbReference>
<name>A0A7I4XTL7_HAECO</name>
<evidence type="ECO:0000313" key="2">
    <source>
        <dbReference type="WBParaSite" id="HCON_00010040-00001"/>
    </source>
</evidence>
<reference evidence="2" key="1">
    <citation type="submission" date="2020-12" db="UniProtKB">
        <authorList>
            <consortium name="WormBaseParasite"/>
        </authorList>
    </citation>
    <scope>IDENTIFICATION</scope>
    <source>
        <strain evidence="2">MHco3</strain>
    </source>
</reference>
<evidence type="ECO:0000313" key="1">
    <source>
        <dbReference type="Proteomes" id="UP000025227"/>
    </source>
</evidence>
<sequence length="453" mass="50474">MVVGEDNRSGTEVSEMNSQLASAFDNIIRRLGDTLDDQIRNLSAQKKQNILELVQGTVEIAREKAKLLIGQARHSIFEEIGITPGELRKVLPIASYNSSLMQTLTAEIGCETNEVLAKSQVDELTTKLATSFGKARKATEAQEPPVRVLRNERWATEAPEVNLQRTVESILSAVYQRVDSRTIFSSTTDVRHVDWRCPGKLMCQGVEVECSTDVILHEVIPNAPFGALKFSSPYELARLLSVLTQSHVPEAWRTARLLDRSYDLIAPSGLGMALSFYQQHCIHATLSSVAEAGNVALAHPPRSRWDPTNMAVVTDMARSHASSYPWTDSSWKNLKLRNNLIILPAGFENVLDCFKSELQRAVIMKKPEDMEPDWFTDDYSSVLLFSPAEFAGTSRWRGAWTLLMQLVEKGTEVIALAGPQNDSQWKRESIDMQDTQDPEVEGGEAQILIAGFK</sequence>
<dbReference type="AlphaFoldDB" id="A0A7I4XTL7"/>
<dbReference type="Proteomes" id="UP000025227">
    <property type="component" value="Unplaced"/>
</dbReference>
<organism evidence="1 2">
    <name type="scientific">Haemonchus contortus</name>
    <name type="common">Barber pole worm</name>
    <dbReference type="NCBI Taxonomy" id="6289"/>
    <lineage>
        <taxon>Eukaryota</taxon>
        <taxon>Metazoa</taxon>
        <taxon>Ecdysozoa</taxon>
        <taxon>Nematoda</taxon>
        <taxon>Chromadorea</taxon>
        <taxon>Rhabditida</taxon>
        <taxon>Rhabditina</taxon>
        <taxon>Rhabditomorpha</taxon>
        <taxon>Strongyloidea</taxon>
        <taxon>Trichostrongylidae</taxon>
        <taxon>Haemonchus</taxon>
    </lineage>
</organism>
<proteinExistence type="predicted"/>
<keyword evidence="1" id="KW-1185">Reference proteome</keyword>